<feature type="compositionally biased region" description="Pro residues" evidence="6">
    <location>
        <begin position="1203"/>
        <end position="1217"/>
    </location>
</feature>
<feature type="region of interest" description="Disordered" evidence="6">
    <location>
        <begin position="1242"/>
        <end position="1265"/>
    </location>
</feature>
<comment type="subcellular location">
    <subcellularLocation>
        <location evidence="1">Nucleus</location>
    </subcellularLocation>
</comment>
<feature type="domain" description="Transcription factor tau subunit sfc3/Tfc3 C-terminal" evidence="8">
    <location>
        <begin position="1917"/>
        <end position="2430"/>
    </location>
</feature>
<feature type="region of interest" description="Disordered" evidence="6">
    <location>
        <begin position="1399"/>
        <end position="1450"/>
    </location>
</feature>
<feature type="compositionally biased region" description="Polar residues" evidence="6">
    <location>
        <begin position="1218"/>
        <end position="1228"/>
    </location>
</feature>
<dbReference type="GO" id="GO:0005634">
    <property type="term" value="C:nucleus"/>
    <property type="evidence" value="ECO:0007669"/>
    <property type="project" value="UniProtKB-SubCell"/>
</dbReference>
<evidence type="ECO:0000256" key="4">
    <source>
        <dbReference type="ARBA" id="ARBA00023163"/>
    </source>
</evidence>
<dbReference type="PANTHER" id="PTHR15180">
    <property type="entry name" value="GENERAL TRANSCRIPTION FACTOR 3C POLYPEPTIDE 1"/>
    <property type="match status" value="1"/>
</dbReference>
<feature type="compositionally biased region" description="Acidic residues" evidence="6">
    <location>
        <begin position="318"/>
        <end position="339"/>
    </location>
</feature>
<keyword evidence="4" id="KW-0804">Transcription</keyword>
<dbReference type="InterPro" id="IPR007309">
    <property type="entry name" value="TFIIIC_Bblock-bd"/>
</dbReference>
<feature type="compositionally biased region" description="Basic and acidic residues" evidence="6">
    <location>
        <begin position="1105"/>
        <end position="1121"/>
    </location>
</feature>
<dbReference type="PANTHER" id="PTHR15180:SF1">
    <property type="entry name" value="GENERAL TRANSCRIPTION FACTOR 3C POLYPEPTIDE 1"/>
    <property type="match status" value="1"/>
</dbReference>
<feature type="region of interest" description="Disordered" evidence="6">
    <location>
        <begin position="312"/>
        <end position="340"/>
    </location>
</feature>
<keyword evidence="3" id="KW-0238">DNA-binding</keyword>
<feature type="compositionally biased region" description="Polar residues" evidence="6">
    <location>
        <begin position="1070"/>
        <end position="1084"/>
    </location>
</feature>
<feature type="region of interest" description="Disordered" evidence="6">
    <location>
        <begin position="792"/>
        <end position="866"/>
    </location>
</feature>
<dbReference type="EMBL" id="CP144089">
    <property type="protein sequence ID" value="WWD05531.1"/>
    <property type="molecule type" value="Genomic_DNA"/>
</dbReference>
<evidence type="ECO:0000313" key="10">
    <source>
        <dbReference type="Proteomes" id="UP001358614"/>
    </source>
</evidence>
<dbReference type="Pfam" id="PF04182">
    <property type="entry name" value="B-block_TFIIIC"/>
    <property type="match status" value="1"/>
</dbReference>
<dbReference type="RefSeq" id="XP_066083498.1">
    <property type="nucleotide sequence ID" value="XM_066227401.1"/>
</dbReference>
<feature type="region of interest" description="Disordered" evidence="6">
    <location>
        <begin position="1187"/>
        <end position="1228"/>
    </location>
</feature>
<feature type="compositionally biased region" description="Acidic residues" evidence="6">
    <location>
        <begin position="657"/>
        <end position="667"/>
    </location>
</feature>
<accession>A0AAX4KG11</accession>
<reference evidence="9 10" key="1">
    <citation type="submission" date="2024-01" db="EMBL/GenBank/DDBJ databases">
        <title>Comparative genomics of Cryptococcus and Kwoniella reveals pathogenesis evolution and contrasting modes of karyotype evolution via chromosome fusion or intercentromeric recombination.</title>
        <authorList>
            <person name="Coelho M.A."/>
            <person name="David-Palma M."/>
            <person name="Shea T."/>
            <person name="Bowers K."/>
            <person name="McGinley-Smith S."/>
            <person name="Mohammad A.W."/>
            <person name="Gnirke A."/>
            <person name="Yurkov A.M."/>
            <person name="Nowrousian M."/>
            <person name="Sun S."/>
            <person name="Cuomo C.A."/>
            <person name="Heitman J."/>
        </authorList>
    </citation>
    <scope>NUCLEOTIDE SEQUENCE [LARGE SCALE GENOMIC DNA]</scope>
    <source>
        <strain evidence="9 10">PYCC6329</strain>
    </source>
</reference>
<evidence type="ECO:0000313" key="9">
    <source>
        <dbReference type="EMBL" id="WWD05531.1"/>
    </source>
</evidence>
<feature type="compositionally biased region" description="Low complexity" evidence="6">
    <location>
        <begin position="643"/>
        <end position="654"/>
    </location>
</feature>
<feature type="compositionally biased region" description="Polar residues" evidence="6">
    <location>
        <begin position="801"/>
        <end position="817"/>
    </location>
</feature>
<dbReference type="InterPro" id="IPR044210">
    <property type="entry name" value="Tfc3-like"/>
</dbReference>
<feature type="compositionally biased region" description="Basic residues" evidence="6">
    <location>
        <begin position="1912"/>
        <end position="1922"/>
    </location>
</feature>
<dbReference type="KEGG" id="ker:91102413"/>
<organism evidence="9 10">
    <name type="scientific">Kwoniella europaea PYCC6329</name>
    <dbReference type="NCBI Taxonomy" id="1423913"/>
    <lineage>
        <taxon>Eukaryota</taxon>
        <taxon>Fungi</taxon>
        <taxon>Dikarya</taxon>
        <taxon>Basidiomycota</taxon>
        <taxon>Agaricomycotina</taxon>
        <taxon>Tremellomycetes</taxon>
        <taxon>Tremellales</taxon>
        <taxon>Cryptococcaceae</taxon>
        <taxon>Kwoniella</taxon>
    </lineage>
</organism>
<feature type="compositionally biased region" description="Basic and acidic residues" evidence="6">
    <location>
        <begin position="138"/>
        <end position="160"/>
    </location>
</feature>
<dbReference type="GO" id="GO:0006384">
    <property type="term" value="P:transcription initiation at RNA polymerase III promoter"/>
    <property type="evidence" value="ECO:0007669"/>
    <property type="project" value="InterPro"/>
</dbReference>
<protein>
    <recommendedName>
        <fullName evidence="11">B-block binding subunit of TFIIIC domain-containing protein</fullName>
    </recommendedName>
</protein>
<keyword evidence="10" id="KW-1185">Reference proteome</keyword>
<evidence type="ECO:0008006" key="11">
    <source>
        <dbReference type="Google" id="ProtNLM"/>
    </source>
</evidence>
<dbReference type="InterPro" id="IPR046488">
    <property type="entry name" value="Sfc3/Tfc3_C"/>
</dbReference>
<evidence type="ECO:0000259" key="8">
    <source>
        <dbReference type="Pfam" id="PF20222"/>
    </source>
</evidence>
<evidence type="ECO:0000256" key="3">
    <source>
        <dbReference type="ARBA" id="ARBA00023125"/>
    </source>
</evidence>
<feature type="region of interest" description="Disordered" evidence="6">
    <location>
        <begin position="1050"/>
        <end position="1132"/>
    </location>
</feature>
<feature type="region of interest" description="Disordered" evidence="6">
    <location>
        <begin position="944"/>
        <end position="1029"/>
    </location>
</feature>
<dbReference type="GO" id="GO:0003677">
    <property type="term" value="F:DNA binding"/>
    <property type="evidence" value="ECO:0007669"/>
    <property type="project" value="UniProtKB-KW"/>
</dbReference>
<sequence>MRIHEILEECVEYISVDGAIGSDPTRLIEHLVKLDPSFDHDYFAHLWTLLCAHPSIQIIITNEPVLLPGGNTELGTAPLPQDWVLPQGMQANVDISTLYREGLRGRQIAFMLAGQEFRSDKQAIQDRKEAARKKAKKAKEATLKRNKDKVDEDSDGEMKVDPSGSGVLRVLHVDDSQEGDGSAPIPKTDFRRLSEKWGARLRIRCTEDEIYYRLTGSHAKIPKITSTVFHVLQLAAMSRDKGITAIDLGPLVGASQGSMHYFMKVLVQLGLCAKVPAVLHAAVTNLLVFHKFLDQNPNYRALVGKPLNSLLEGSQAEESPDDGADEEPEEDDELIDPSLDDATKFNDWGFDFAPLTEAELMAGHSVKQRLLKMLDHPKLQNHLLRTKNLLPTLGWRGQAVMRHRRAVKRHIDGLVLDGLVERLYIGESRISCIRLSKFNPEPVAKTAETSKIAADADVEESERVHNLDMISTQPPYTPPLDPQIMNIPLTVTFERWIIDLVVQSEENPDAEQRGMTINSIWQNTNYMYKRSIDFAILRSDNAHIPEHLWSYSVSSFMETVKKERRLRLFTTAEFQRIMRREGQVIEGYPAMTRPRLTGHFGDISFKTFYSSEIQLNKFLDNAKSLNGDQKPKPMGRPPKVPIKTTKSKSTTKSTQVVEDEESDDEEEGGNKGKKGFKYSDTVQVRGRPRKYVHVVEEDGSVNRRIIGTVYSRDDLPQVLVYLKERNLLVTPPVGYTGLGPPPPATEEAIRNGHPPEYYYQFPARDSAAYSGLPGRKSKARAKKEAEAAAAAATAAAAGETDSPTTTVQPAETNVSSNNRDKGKKGKKRAKGAGGSGSEAGAGTPSTARKSKRQKKEVNYADKADMDVDHDAHAVNVVPDSISDGIGHAQPSETAGPIVEPTASHPDPANDEHLIDPALTEPSSRVLTPAESVDPVGQLIEAQSADITISSPAPSAATKGKQSAKKRGKSAKKQVAEPKQEIVDDSKRSGNNGQNVKAVIPPQPISGTEDKRNDALETPDTRSTAGSRFFPIDIPDDSLFDQSMEDSIGNVLAELSHSGVRPRSQPPTAEPSASSVATAGFSSTMKGKKRKSDLPTHAEPPFKTTKTSESKAALEADDDRRTSLFILPEEPMEELPFELPEHILRVGKSNAKDDEEANFNDTVASTNDPQSQQIVTPIEIDGTPDMQTLETSVSVDPPGAGKPSPSPSKPDSAMPPPNFASTPSRSTPQLTTLTDIVRAQSATPLREVSAASSGSPATPSTPQRELIQPIRNKKLLHALNESAKPARVDLGTIRRANELVQVLHDNGGVMMDSKLIHEHRNWTFKYAGTDHPNAPPVAYGMDRLVVKKTVNILLSDGRIKETIVSVPTPTGRWVKSSVLYLTDLPHEQLQAYIRQMSTSVSQSMTPNARRGKPDTPSLPATPYTELKRSAPRNGGKLAFDATPTRNSTSGALRPFSERRTALLKELKVVGQLLGWKASRVVRVQILHRAILRAFSREGCGSIVSMSPRIFAFPLLCEDITAEEWFSCCLLLQYNEEIEHWLRDPVNRATKVKDVPKQYRPLGGFGGSSTKAKMNTLLQIMVTLKIISPVIPVAKEESDFFGNHSASNGFKVESGSINSTFYILHDMVPVYHIASLPPPLLGLLPARNEEDINTLWSTIKKASLEMQVDALGRIGERIKPTLPHAAKFEDTLDLSIDYTKLLQRPKRWKSDLTLLPIQKAALDEVFDRTTGQSSINTQQELEDFAYENALPLPFLETEIKRRAELAKDNAAKIAERLREHALKAQQRQQDIQEKIRQKLIERQEAARLAWEEKVSSSAQRKSVEYTPELLAFVSHQTIQSGSMKMSDATESIVDYWVMMWEHIKNLSPQERETTLEERRRYQAERVRLTAPKFKYSATSKRRSAKKPKEQKTGPQKRTRSKRKWTHEDDDLLLDAEAIIRARSRASGYKGRQAISQIFPQAVASTIRSRLTKIVSQPGKKAYYEKLEQAWYELWMKLRGTAELVDEHLESPFEFDLKDHIRVLREKIDKRPLRLLAAATPEEEKEPVPDLLPDSYQITEEFAWKYVATEQHSFDQAADALSAEEIKINAIGSISIIDEPQIKEEVAAGDKQMGLLQASMKMIVGTPDAYYDVTHGKRLLDTWSNETCQAAIQNMMDNNVLKRVPNPSRDNERQYGFSQGWQQLEESFLPPNLFQAAQGLKPKLEPEEGIEWPLIGESGELAALMDMVSNHEVDFEYDVQEFPTVKYEKGHFNTRKLDDDAYEFALQVKRTTRTNSSPKVPFPDTKIRKSLRPWNPEVANNSEIQHVVQRVMEAVKQTAEDGITKPELLDVIRCSPVQLDQSLAFLSSQDDHTVFWTGYDTARLVSKEYWESWCVKVTPQGSNLTDGNANAVLLGPRRWYDVYGVFKEDDFVKVVESVKSLIISRPGSGLKTVKTKLAIILDRLELIDILQYLVDQNKIGVKWSEVEEEEDRIVPPLESVDVDQEDGLGLFPVVNGVWD</sequence>
<feature type="compositionally biased region" description="Basic residues" evidence="6">
    <location>
        <begin position="821"/>
        <end position="830"/>
    </location>
</feature>
<feature type="domain" description="B-block binding subunit of TFIIIC" evidence="7">
    <location>
        <begin position="228"/>
        <end position="294"/>
    </location>
</feature>
<feature type="compositionally biased region" description="Low complexity" evidence="6">
    <location>
        <begin position="1248"/>
        <end position="1261"/>
    </location>
</feature>
<feature type="region of interest" description="Disordered" evidence="6">
    <location>
        <begin position="624"/>
        <end position="680"/>
    </location>
</feature>
<feature type="compositionally biased region" description="Basic and acidic residues" evidence="6">
    <location>
        <begin position="855"/>
        <end position="866"/>
    </location>
</feature>
<feature type="compositionally biased region" description="Basic and acidic residues" evidence="6">
    <location>
        <begin position="973"/>
        <end position="987"/>
    </location>
</feature>
<dbReference type="GO" id="GO:0042791">
    <property type="term" value="P:5S class rRNA transcription by RNA polymerase III"/>
    <property type="evidence" value="ECO:0007669"/>
    <property type="project" value="TreeGrafter"/>
</dbReference>
<name>A0AAX4KG11_9TREE</name>
<dbReference type="GO" id="GO:0000127">
    <property type="term" value="C:transcription factor TFIIIC complex"/>
    <property type="evidence" value="ECO:0007669"/>
    <property type="project" value="InterPro"/>
</dbReference>
<evidence type="ECO:0000256" key="2">
    <source>
        <dbReference type="ARBA" id="ARBA00022553"/>
    </source>
</evidence>
<dbReference type="GeneID" id="91102413"/>
<evidence type="ECO:0000256" key="5">
    <source>
        <dbReference type="ARBA" id="ARBA00023242"/>
    </source>
</evidence>
<dbReference type="Pfam" id="PF20222">
    <property type="entry name" value="DUF6581"/>
    <property type="match status" value="1"/>
</dbReference>
<keyword evidence="2" id="KW-0597">Phosphoprotein</keyword>
<feature type="region of interest" description="Disordered" evidence="6">
    <location>
        <begin position="121"/>
        <end position="161"/>
    </location>
</feature>
<evidence type="ECO:0000256" key="6">
    <source>
        <dbReference type="SAM" id="MobiDB-lite"/>
    </source>
</evidence>
<proteinExistence type="predicted"/>
<evidence type="ECO:0000259" key="7">
    <source>
        <dbReference type="Pfam" id="PF04182"/>
    </source>
</evidence>
<dbReference type="Proteomes" id="UP001358614">
    <property type="component" value="Chromosome 1"/>
</dbReference>
<feature type="compositionally biased region" description="Basic residues" evidence="6">
    <location>
        <begin position="961"/>
        <end position="971"/>
    </location>
</feature>
<feature type="region of interest" description="Disordered" evidence="6">
    <location>
        <begin position="879"/>
        <end position="914"/>
    </location>
</feature>
<feature type="region of interest" description="Disordered" evidence="6">
    <location>
        <begin position="1894"/>
        <end position="1923"/>
    </location>
</feature>
<keyword evidence="5" id="KW-0539">Nucleus</keyword>
<evidence type="ECO:0000256" key="1">
    <source>
        <dbReference type="ARBA" id="ARBA00004123"/>
    </source>
</evidence>
<gene>
    <name evidence="9" type="ORF">V865_003610</name>
</gene>